<dbReference type="SUPFAM" id="SSF55931">
    <property type="entry name" value="Glutamine synthetase/guanido kinase"/>
    <property type="match status" value="1"/>
</dbReference>
<evidence type="ECO:0000256" key="1">
    <source>
        <dbReference type="ARBA" id="ARBA00048819"/>
    </source>
</evidence>
<dbReference type="Gene3D" id="3.30.590.20">
    <property type="match status" value="1"/>
</dbReference>
<evidence type="ECO:0000313" key="3">
    <source>
        <dbReference type="Proteomes" id="UP000092021"/>
    </source>
</evidence>
<dbReference type="PANTHER" id="PTHR36510">
    <property type="entry name" value="GLUTAMATE--CYSTEINE LIGASE 2-RELATED"/>
    <property type="match status" value="1"/>
</dbReference>
<sequence length="105" mass="12219">MNHLVNHYGHLLALSANSPFWQGHDTGYASQRAMIFQQIPTSGMPYLFQRWEEFEQYTRDLMDTGVIEEDSENRWTCARCRATAPWRCASATAPRPCRRSGPWRP</sequence>
<dbReference type="EMBL" id="LWGZ01000169">
    <property type="protein sequence ID" value="OAX67671.1"/>
    <property type="molecule type" value="Genomic_DNA"/>
</dbReference>
<dbReference type="GO" id="GO:0004357">
    <property type="term" value="F:glutamate-cysteine ligase activity"/>
    <property type="evidence" value="ECO:0007669"/>
    <property type="project" value="UniProtKB-EC"/>
</dbReference>
<dbReference type="PANTHER" id="PTHR36510:SF1">
    <property type="entry name" value="GLUTAMATE--CYSTEINE LIGASE 2-RELATED"/>
    <property type="match status" value="1"/>
</dbReference>
<dbReference type="InterPro" id="IPR014746">
    <property type="entry name" value="Gln_synth/guanido_kin_cat_dom"/>
</dbReference>
<dbReference type="Proteomes" id="UP000092021">
    <property type="component" value="Unassembled WGS sequence"/>
</dbReference>
<proteinExistence type="predicted"/>
<evidence type="ECO:0000313" key="2">
    <source>
        <dbReference type="EMBL" id="OAX67671.1"/>
    </source>
</evidence>
<name>A0A657IVZ5_9MICC</name>
<gene>
    <name evidence="2" type="ORF">A5N15_01980</name>
</gene>
<dbReference type="Pfam" id="PF04107">
    <property type="entry name" value="GCS2"/>
    <property type="match status" value="1"/>
</dbReference>
<dbReference type="InterPro" id="IPR006336">
    <property type="entry name" value="GCS2"/>
</dbReference>
<comment type="caution">
    <text evidence="2">The sequence shown here is derived from an EMBL/GenBank/DDBJ whole genome shotgun (WGS) entry which is preliminary data.</text>
</comment>
<dbReference type="InterPro" id="IPR050141">
    <property type="entry name" value="GCL_type2/YbdK_subfam"/>
</dbReference>
<organism evidence="2 3">
    <name type="scientific">Rothia kristinae</name>
    <dbReference type="NCBI Taxonomy" id="37923"/>
    <lineage>
        <taxon>Bacteria</taxon>
        <taxon>Bacillati</taxon>
        <taxon>Actinomycetota</taxon>
        <taxon>Actinomycetes</taxon>
        <taxon>Micrococcales</taxon>
        <taxon>Micrococcaceae</taxon>
        <taxon>Rothia</taxon>
    </lineage>
</organism>
<accession>A0A657IVZ5</accession>
<dbReference type="GO" id="GO:0042398">
    <property type="term" value="P:modified amino acid biosynthetic process"/>
    <property type="evidence" value="ECO:0007669"/>
    <property type="project" value="InterPro"/>
</dbReference>
<reference evidence="2 3" key="1">
    <citation type="submission" date="2016-04" db="EMBL/GenBank/DDBJ databases">
        <title>Identification of putative biosynthetic pathways for the production of bioactive secondary metabolites by the marine actinomycete Kocuria kristinae RUTW2-3.</title>
        <authorList>
            <person name="Waterworth S.C."/>
            <person name="Walmsley T.A."/>
            <person name="Matongo T."/>
            <person name="Davies-Coleman M.T."/>
            <person name="Dorrington R.A."/>
        </authorList>
    </citation>
    <scope>NUCLEOTIDE SEQUENCE [LARGE SCALE GENOMIC DNA]</scope>
    <source>
        <strain evidence="2 3">RUTW4-5</strain>
    </source>
</reference>
<comment type="catalytic activity">
    <reaction evidence="1">
        <text>L-cysteine + L-glutamate + ATP = gamma-L-glutamyl-L-cysteine + ADP + phosphate + H(+)</text>
        <dbReference type="Rhea" id="RHEA:13285"/>
        <dbReference type="ChEBI" id="CHEBI:15378"/>
        <dbReference type="ChEBI" id="CHEBI:29985"/>
        <dbReference type="ChEBI" id="CHEBI:30616"/>
        <dbReference type="ChEBI" id="CHEBI:35235"/>
        <dbReference type="ChEBI" id="CHEBI:43474"/>
        <dbReference type="ChEBI" id="CHEBI:58173"/>
        <dbReference type="ChEBI" id="CHEBI:456216"/>
        <dbReference type="EC" id="6.3.2.2"/>
    </reaction>
</comment>
<protein>
    <submittedName>
        <fullName evidence="2">Uncharacterized protein</fullName>
    </submittedName>
</protein>
<dbReference type="AlphaFoldDB" id="A0A657IVZ5"/>